<dbReference type="EMBL" id="AZRL01000004">
    <property type="protein sequence ID" value="PNR97679.1"/>
    <property type="molecule type" value="Genomic_DNA"/>
</dbReference>
<dbReference type="PANTHER" id="PTHR11632:SF51">
    <property type="entry name" value="SUCCINATE DEHYDROGENASE [UBIQUINONE] FLAVOPROTEIN SUBUNIT, MITOCHONDRIAL"/>
    <property type="match status" value="1"/>
</dbReference>
<dbReference type="GO" id="GO:0005886">
    <property type="term" value="C:plasma membrane"/>
    <property type="evidence" value="ECO:0007669"/>
    <property type="project" value="TreeGrafter"/>
</dbReference>
<evidence type="ECO:0000313" key="7">
    <source>
        <dbReference type="Proteomes" id="UP000236434"/>
    </source>
</evidence>
<dbReference type="Gene3D" id="1.20.58.100">
    <property type="entry name" value="Fumarate reductase/succinate dehydrogenase flavoprotein-like, C-terminal domain"/>
    <property type="match status" value="1"/>
</dbReference>
<dbReference type="Gene3D" id="3.90.700.10">
    <property type="entry name" value="Succinate dehydrogenase/fumarate reductase flavoprotein, catalytic domain"/>
    <property type="match status" value="1"/>
</dbReference>
<organism evidence="6 7">
    <name type="scientific">Petrotoga olearia DSM 13574</name>
    <dbReference type="NCBI Taxonomy" id="1122955"/>
    <lineage>
        <taxon>Bacteria</taxon>
        <taxon>Thermotogati</taxon>
        <taxon>Thermotogota</taxon>
        <taxon>Thermotogae</taxon>
        <taxon>Petrotogales</taxon>
        <taxon>Petrotogaceae</taxon>
        <taxon>Petrotoga</taxon>
    </lineage>
</organism>
<dbReference type="Proteomes" id="UP000236434">
    <property type="component" value="Unassembled WGS sequence"/>
</dbReference>
<keyword evidence="2" id="KW-0560">Oxidoreductase</keyword>
<dbReference type="InterPro" id="IPR030664">
    <property type="entry name" value="SdhA/FrdA/AprA"/>
</dbReference>
<dbReference type="InterPro" id="IPR015939">
    <property type="entry name" value="Fum_Rdtase/Succ_DH_flav-like_C"/>
</dbReference>
<evidence type="ECO:0000256" key="3">
    <source>
        <dbReference type="PIRSR" id="PIRSR000171-1"/>
    </source>
</evidence>
<feature type="domain" description="Fumarate reductase/succinate dehydrogenase flavoprotein-like C-terminal" evidence="5">
    <location>
        <begin position="488"/>
        <end position="592"/>
    </location>
</feature>
<dbReference type="InterPro" id="IPR003953">
    <property type="entry name" value="FAD-dep_OxRdtase_2_FAD-bd"/>
</dbReference>
<comment type="caution">
    <text evidence="6">The sequence shown here is derived from an EMBL/GenBank/DDBJ whole genome shotgun (WGS) entry which is preliminary data.</text>
</comment>
<reference evidence="6 7" key="1">
    <citation type="submission" date="2013-12" db="EMBL/GenBank/DDBJ databases">
        <title>Comparative genomics of Petrotoga isolates.</title>
        <authorList>
            <person name="Nesbo C.L."/>
            <person name="Charchuk R."/>
            <person name="Chow K."/>
        </authorList>
    </citation>
    <scope>NUCLEOTIDE SEQUENCE [LARGE SCALE GENOMIC DNA]</scope>
    <source>
        <strain evidence="6 7">DSM 13574</strain>
    </source>
</reference>
<dbReference type="GO" id="GO:0050660">
    <property type="term" value="F:flavin adenine dinucleotide binding"/>
    <property type="evidence" value="ECO:0007669"/>
    <property type="project" value="TreeGrafter"/>
</dbReference>
<name>A0A2K1P4F2_9BACT</name>
<dbReference type="Pfam" id="PF02910">
    <property type="entry name" value="Succ_DH_flav_C"/>
    <property type="match status" value="1"/>
</dbReference>
<dbReference type="SUPFAM" id="SSF46977">
    <property type="entry name" value="Succinate dehydrogenase/fumarate reductase flavoprotein C-terminal domain"/>
    <property type="match status" value="1"/>
</dbReference>
<dbReference type="GO" id="GO:0009055">
    <property type="term" value="F:electron transfer activity"/>
    <property type="evidence" value="ECO:0007669"/>
    <property type="project" value="TreeGrafter"/>
</dbReference>
<evidence type="ECO:0000259" key="5">
    <source>
        <dbReference type="Pfam" id="PF02910"/>
    </source>
</evidence>
<dbReference type="PIRSF" id="PIRSF000171">
    <property type="entry name" value="SDHA_APRA_LASPO"/>
    <property type="match status" value="1"/>
</dbReference>
<evidence type="ECO:0000256" key="2">
    <source>
        <dbReference type="ARBA" id="ARBA00023002"/>
    </source>
</evidence>
<accession>A0A2K1P4F2</accession>
<dbReference type="AlphaFoldDB" id="A0A2K1P4F2"/>
<evidence type="ECO:0000259" key="4">
    <source>
        <dbReference type="Pfam" id="PF00890"/>
    </source>
</evidence>
<dbReference type="SUPFAM" id="SSF51905">
    <property type="entry name" value="FAD/NAD(P)-binding domain"/>
    <property type="match status" value="1"/>
</dbReference>
<proteinExistence type="predicted"/>
<evidence type="ECO:0000313" key="6">
    <source>
        <dbReference type="EMBL" id="PNR97679.1"/>
    </source>
</evidence>
<dbReference type="GO" id="GO:0000104">
    <property type="term" value="F:succinate dehydrogenase activity"/>
    <property type="evidence" value="ECO:0007669"/>
    <property type="project" value="TreeGrafter"/>
</dbReference>
<dbReference type="PANTHER" id="PTHR11632">
    <property type="entry name" value="SUCCINATE DEHYDROGENASE 2 FLAVOPROTEIN SUBUNIT"/>
    <property type="match status" value="1"/>
</dbReference>
<dbReference type="InterPro" id="IPR036188">
    <property type="entry name" value="FAD/NAD-bd_sf"/>
</dbReference>
<gene>
    <name evidence="6" type="ORF">X929_02805</name>
</gene>
<dbReference type="RefSeq" id="WP_103066512.1">
    <property type="nucleotide sequence ID" value="NZ_AZRL01000004.1"/>
</dbReference>
<dbReference type="Gene3D" id="3.50.50.60">
    <property type="entry name" value="FAD/NAD(P)-binding domain"/>
    <property type="match status" value="2"/>
</dbReference>
<keyword evidence="1" id="KW-0285">Flavoprotein</keyword>
<dbReference type="GO" id="GO:0009061">
    <property type="term" value="P:anaerobic respiration"/>
    <property type="evidence" value="ECO:0007669"/>
    <property type="project" value="TreeGrafter"/>
</dbReference>
<evidence type="ECO:0000256" key="1">
    <source>
        <dbReference type="ARBA" id="ARBA00022630"/>
    </source>
</evidence>
<dbReference type="InterPro" id="IPR037099">
    <property type="entry name" value="Fum_R/Succ_DH_flav-like_C_sf"/>
</dbReference>
<feature type="domain" description="FAD-dependent oxidoreductase 2 FAD-binding" evidence="4">
    <location>
        <begin position="369"/>
        <end position="436"/>
    </location>
</feature>
<feature type="active site" description="Proton acceptor" evidence="3">
    <location>
        <position position="319"/>
    </location>
</feature>
<dbReference type="Pfam" id="PF00890">
    <property type="entry name" value="FAD_binding_2"/>
    <property type="match status" value="2"/>
</dbReference>
<protein>
    <submittedName>
        <fullName evidence="6">Succinate dehydrogenase</fullName>
    </submittedName>
</protein>
<feature type="domain" description="FAD-dependent oxidoreductase 2 FAD-binding" evidence="4">
    <location>
        <begin position="7"/>
        <end position="242"/>
    </location>
</feature>
<dbReference type="InterPro" id="IPR027477">
    <property type="entry name" value="Succ_DH/fumarate_Rdtase_cat_sf"/>
</dbReference>
<dbReference type="PRINTS" id="PR00368">
    <property type="entry name" value="FADPNR"/>
</dbReference>
<dbReference type="OrthoDB" id="9806724at2"/>
<sequence length="601" mass="67616">MKKIKSDVIVVGAGGAGLRAALSVKETNKYLNVKVVTKGERLKDSITATSYSDRMAFHATLDTTEPGTEDSWKYHAEDIFKIGGMVSDKILAEVLAKNSKDAFEYLDKLGVPFVKENGKVKQFRTDGSKYARACFTGPDTAVQIARILSKEVDKQKIEVIENVMFQDILLDEENKVKGGWGINTVTNEYFFFETPSIILACGGPGQVYSESLFPGESTGDCHAAALRCGAELVNMEFIQIGLSSKKTKIACSGSFMRALPKITNDLGEDIILKYYKNKYDPKKLISILFSKGWSWPLSYDEESHIIDVAVAKEILYARRIFLDYTSNPEFFSKGSIPEEIINWYKQEINVNLFDQKFYSNPLKRLKSINKEVCALLKTKGLDIDTEKKIEIFPAIQHFQGGIKINERAETNIKGLYACGEAAGGQHGANRPGGNSLLDTQVFGKIAGQNAALYSSQVNISELSDEEMKNLQIENVKFPDETGKKNIIREEIRTLMSENASVIRSEKKLLETFDVVSNISNKEILNSSKNLKDYLETCNIRLLSRVLLKSMCERKESRGPHLLFKNPETLELYPRDDENWAYRYIVVKLENDNISCSIRKCR</sequence>